<reference evidence="1" key="3">
    <citation type="submission" date="2012-09" db="EMBL/GenBank/DDBJ databases">
        <authorList>
            <consortium name="VectorBase"/>
        </authorList>
    </citation>
    <scope>NUCLEOTIDE SEQUENCE</scope>
    <source>
        <strain evidence="1">Liverpool</strain>
    </source>
</reference>
<evidence type="ECO:0000313" key="1">
    <source>
        <dbReference type="EMBL" id="EAT47908.1"/>
    </source>
</evidence>
<dbReference type="KEGG" id="aag:5567846"/>
<gene>
    <name evidence="1" type="ORF">AaeL_AAEL000979</name>
</gene>
<organism evidence="1 2">
    <name type="scientific">Aedes aegypti</name>
    <name type="common">Yellowfever mosquito</name>
    <name type="synonym">Culex aegypti</name>
    <dbReference type="NCBI Taxonomy" id="7159"/>
    <lineage>
        <taxon>Eukaryota</taxon>
        <taxon>Metazoa</taxon>
        <taxon>Ecdysozoa</taxon>
        <taxon>Arthropoda</taxon>
        <taxon>Hexapoda</taxon>
        <taxon>Insecta</taxon>
        <taxon>Pterygota</taxon>
        <taxon>Neoptera</taxon>
        <taxon>Endopterygota</taxon>
        <taxon>Diptera</taxon>
        <taxon>Nematocera</taxon>
        <taxon>Culicoidea</taxon>
        <taxon>Culicidae</taxon>
        <taxon>Culicinae</taxon>
        <taxon>Aedini</taxon>
        <taxon>Aedes</taxon>
        <taxon>Stegomyia</taxon>
    </lineage>
</organism>
<reference evidence="1" key="2">
    <citation type="journal article" date="2007" name="Science">
        <title>Genome sequence of Aedes aegypti, a major arbovirus vector.</title>
        <authorList>
            <person name="Nene V."/>
            <person name="Wortman J.R."/>
            <person name="Lawson D."/>
            <person name="Haas B."/>
            <person name="Kodira C."/>
            <person name="Tu Z.J."/>
            <person name="Loftus B."/>
            <person name="Xi Z."/>
            <person name="Megy K."/>
            <person name="Grabherr M."/>
            <person name="Ren Q."/>
            <person name="Zdobnov E.M."/>
            <person name="Lobo N.F."/>
            <person name="Campbell K.S."/>
            <person name="Brown S.E."/>
            <person name="Bonaldo M.F."/>
            <person name="Zhu J."/>
            <person name="Sinkins S.P."/>
            <person name="Hogenkamp D.G."/>
            <person name="Amedeo P."/>
            <person name="Arensburger P."/>
            <person name="Atkinson P.W."/>
            <person name="Bidwell S."/>
            <person name="Biedler J."/>
            <person name="Birney E."/>
            <person name="Bruggner R.V."/>
            <person name="Costas J."/>
            <person name="Coy M.R."/>
            <person name="Crabtree J."/>
            <person name="Crawford M."/>
            <person name="Debruyn B."/>
            <person name="Decaprio D."/>
            <person name="Eiglmeier K."/>
            <person name="Eisenstadt E."/>
            <person name="El-Dorry H."/>
            <person name="Gelbart W.M."/>
            <person name="Gomes S.L."/>
            <person name="Hammond M."/>
            <person name="Hannick L.I."/>
            <person name="Hogan J.R."/>
            <person name="Holmes M.H."/>
            <person name="Jaffe D."/>
            <person name="Johnston J.S."/>
            <person name="Kennedy R.C."/>
            <person name="Koo H."/>
            <person name="Kravitz S."/>
            <person name="Kriventseva E.V."/>
            <person name="Kulp D."/>
            <person name="Labutti K."/>
            <person name="Lee E."/>
            <person name="Li S."/>
            <person name="Lovin D.D."/>
            <person name="Mao C."/>
            <person name="Mauceli E."/>
            <person name="Menck C.F."/>
            <person name="Miller J.R."/>
            <person name="Montgomery P."/>
            <person name="Mori A."/>
            <person name="Nascimento A.L."/>
            <person name="Naveira H.F."/>
            <person name="Nusbaum C."/>
            <person name="O'leary S."/>
            <person name="Orvis J."/>
            <person name="Pertea M."/>
            <person name="Quesneville H."/>
            <person name="Reidenbach K.R."/>
            <person name="Rogers Y.H."/>
            <person name="Roth C.W."/>
            <person name="Schneider J.R."/>
            <person name="Schatz M."/>
            <person name="Shumway M."/>
            <person name="Stanke M."/>
            <person name="Stinson E.O."/>
            <person name="Tubio J.M."/>
            <person name="Vanzee J.P."/>
            <person name="Verjovski-Almeida S."/>
            <person name="Werner D."/>
            <person name="White O."/>
            <person name="Wyder S."/>
            <person name="Zeng Q."/>
            <person name="Zhao Q."/>
            <person name="Zhao Y."/>
            <person name="Hill C.A."/>
            <person name="Raikhel A.S."/>
            <person name="Soares M.B."/>
            <person name="Knudson D.L."/>
            <person name="Lee N.H."/>
            <person name="Galagan J."/>
            <person name="Salzberg S.L."/>
            <person name="Paulsen I.T."/>
            <person name="Dimopoulos G."/>
            <person name="Collins F.H."/>
            <person name="Birren B."/>
            <person name="Fraser-Liggett C.M."/>
            <person name="Severson D.W."/>
        </authorList>
    </citation>
    <scope>NUCLEOTIDE SEQUENCE [LARGE SCALE GENOMIC DNA]</scope>
    <source>
        <strain evidence="1">Liverpool</strain>
    </source>
</reference>
<dbReference type="OMA" id="LWANSIN"/>
<dbReference type="HOGENOM" id="CLU_064569_0_0_1"/>
<dbReference type="EMBL" id="CH477205">
    <property type="protein sequence ID" value="EAT47908.1"/>
    <property type="molecule type" value="Genomic_DNA"/>
</dbReference>
<evidence type="ECO:0000313" key="2">
    <source>
        <dbReference type="Proteomes" id="UP000682892"/>
    </source>
</evidence>
<protein>
    <submittedName>
        <fullName evidence="1">AAEL000979-PA</fullName>
    </submittedName>
</protein>
<sequence length="366" mass="41467">MEELYEYEEYLDDEEENDPDPLAGVNTGIDTRVFSFDGELGLGPMTDDREEDVVSEVSSGNGEEKSLGEFVFSFTGIFCRRLYRSQQRPKEKGRAFVNGNSVDEVIESIWAQSKDLVDRKVTFENDVPSWAEKIEPTIEDIQEFVQLQDEVKRKLYTTSVLTPRLLRNWRNKCVKVFVYAFSTSVETAGQYQQISKKLLAPANPDRAGAHSTRDDAALADELRRNHCHLEGHQSSWLLWANSINSSPAHKQEALKKAESPPIELSKYFRWSAVSEAARLQSVHRGMVVAQTSNLAWCRELDDLKTEVSLGISIFQGVMRKLEAMTIRGNTESELFSAMESATRPEETTLSHSLADQVMDCEDIDHV</sequence>
<reference evidence="1" key="1">
    <citation type="submission" date="2005-10" db="EMBL/GenBank/DDBJ databases">
        <authorList>
            <person name="Loftus B.J."/>
            <person name="Nene V.M."/>
            <person name="Hannick L.I."/>
            <person name="Bidwell S."/>
            <person name="Haas B."/>
            <person name="Amedeo P."/>
            <person name="Orvis J."/>
            <person name="Wortman J.R."/>
            <person name="White O.R."/>
            <person name="Salzberg S."/>
            <person name="Shumway M."/>
            <person name="Koo H."/>
            <person name="Zhao Y."/>
            <person name="Holmes M."/>
            <person name="Miller J."/>
            <person name="Schatz M."/>
            <person name="Pop M."/>
            <person name="Pai G."/>
            <person name="Utterback T."/>
            <person name="Rogers Y.-H."/>
            <person name="Kravitz S."/>
            <person name="Fraser C.M."/>
        </authorList>
    </citation>
    <scope>NUCLEOTIDE SEQUENCE</scope>
    <source>
        <strain evidence="1">Liverpool</strain>
    </source>
</reference>
<dbReference type="AlphaFoldDB" id="A0A1S4EXE9"/>
<dbReference type="Proteomes" id="UP000682892">
    <property type="component" value="Unassembled WGS sequence"/>
</dbReference>
<name>A0A1S4EXE9_AEDAE</name>
<dbReference type="OrthoDB" id="7759693at2759"/>
<proteinExistence type="predicted"/>
<accession>A0A1S4EXE9</accession>